<protein>
    <submittedName>
        <fullName evidence="1">DUF3168 domain-containing protein</fullName>
    </submittedName>
</protein>
<dbReference type="Pfam" id="PF11367">
    <property type="entry name" value="Tail_completion_gp17"/>
    <property type="match status" value="1"/>
</dbReference>
<dbReference type="InterPro" id="IPR021508">
    <property type="entry name" value="Gp17-like"/>
</dbReference>
<accession>A0ABP9LMB4</accession>
<organism evidence="1 2">
    <name type="scientific">[Roseibacterium] beibuensis</name>
    <dbReference type="NCBI Taxonomy" id="1193142"/>
    <lineage>
        <taxon>Bacteria</taxon>
        <taxon>Pseudomonadati</taxon>
        <taxon>Pseudomonadota</taxon>
        <taxon>Alphaproteobacteria</taxon>
        <taxon>Rhodobacterales</taxon>
        <taxon>Roseobacteraceae</taxon>
        <taxon>Roseicyclus</taxon>
    </lineage>
</organism>
<evidence type="ECO:0000313" key="2">
    <source>
        <dbReference type="Proteomes" id="UP001499910"/>
    </source>
</evidence>
<dbReference type="EMBL" id="BAABHW010000005">
    <property type="protein sequence ID" value="GAA5079374.1"/>
    <property type="molecule type" value="Genomic_DNA"/>
</dbReference>
<reference evidence="2" key="1">
    <citation type="journal article" date="2019" name="Int. J. Syst. Evol. Microbiol.">
        <title>The Global Catalogue of Microorganisms (GCM) 10K type strain sequencing project: providing services to taxonomists for standard genome sequencing and annotation.</title>
        <authorList>
            <consortium name="The Broad Institute Genomics Platform"/>
            <consortium name="The Broad Institute Genome Sequencing Center for Infectious Disease"/>
            <person name="Wu L."/>
            <person name="Ma J."/>
        </authorList>
    </citation>
    <scope>NUCLEOTIDE SEQUENCE [LARGE SCALE GENOMIC DNA]</scope>
    <source>
        <strain evidence="2">JCM 18015</strain>
    </source>
</reference>
<comment type="caution">
    <text evidence="1">The sequence shown here is derived from an EMBL/GenBank/DDBJ whole genome shotgun (WGS) entry which is preliminary data.</text>
</comment>
<dbReference type="InterPro" id="IPR053745">
    <property type="entry name" value="Viral_Tail_Comp_sf"/>
</dbReference>
<dbReference type="RefSeq" id="WP_222186915.1">
    <property type="nucleotide sequence ID" value="NZ_BAABHW010000005.1"/>
</dbReference>
<gene>
    <name evidence="1" type="ORF">GCM10023209_31530</name>
</gene>
<keyword evidence="2" id="KW-1185">Reference proteome</keyword>
<name>A0ABP9LMB4_9RHOB</name>
<evidence type="ECO:0000313" key="1">
    <source>
        <dbReference type="EMBL" id="GAA5079374.1"/>
    </source>
</evidence>
<dbReference type="Gene3D" id="3.30.2000.30">
    <property type="match status" value="1"/>
</dbReference>
<dbReference type="Proteomes" id="UP001499910">
    <property type="component" value="Unassembled WGS sequence"/>
</dbReference>
<sequence length="134" mass="13916">MSYAASEALQTAIFTALSGDPTVVALSNGAIHDALPPGPVPSLYVSLGPERARARADKTGAGAVHDLPVSVITDGAGFATAKTLAVAISDALDGAALSLSRGHLVSLDFLRARARHSGERREIEIWFRARIDLA</sequence>
<proteinExistence type="predicted"/>